<proteinExistence type="predicted"/>
<evidence type="ECO:0000313" key="1">
    <source>
        <dbReference type="EMBL" id="KAF7141006.1"/>
    </source>
</evidence>
<evidence type="ECO:0000313" key="2">
    <source>
        <dbReference type="Proteomes" id="UP000626092"/>
    </source>
</evidence>
<protein>
    <submittedName>
        <fullName evidence="1">Uncharacterized protein</fullName>
    </submittedName>
</protein>
<name>A0A834GU18_RHOSS</name>
<sequence>MIASTLMKTWQHITTLALMSYYSLVIIARILNHDDDVEVLYSFQRSFFIRRDEFLSDSMVDESISLAHLMVNDPKNVDRKGYRRDREFADEMAWARRDREFADVRARARRALPIAGHKTDDHDAIARATRESMQAVKFVPATKSSIESLEKVTILDNNSCLQVEQCRVCLEALSTAAEVHMLPGWMILDDLPQPLEAL</sequence>
<gene>
    <name evidence="1" type="ORF">RHSIM_Rhsim06G0239400</name>
</gene>
<dbReference type="AlphaFoldDB" id="A0A834GU18"/>
<reference evidence="1" key="1">
    <citation type="submission" date="2019-11" db="EMBL/GenBank/DDBJ databases">
        <authorList>
            <person name="Liu Y."/>
            <person name="Hou J."/>
            <person name="Li T.-Q."/>
            <person name="Guan C.-H."/>
            <person name="Wu X."/>
            <person name="Wu H.-Z."/>
            <person name="Ling F."/>
            <person name="Zhang R."/>
            <person name="Shi X.-G."/>
            <person name="Ren J.-P."/>
            <person name="Chen E.-F."/>
            <person name="Sun J.-M."/>
        </authorList>
    </citation>
    <scope>NUCLEOTIDE SEQUENCE</scope>
    <source>
        <strain evidence="1">Adult_tree_wgs_1</strain>
        <tissue evidence="1">Leaves</tissue>
    </source>
</reference>
<dbReference type="Proteomes" id="UP000626092">
    <property type="component" value="Unassembled WGS sequence"/>
</dbReference>
<dbReference type="EMBL" id="WJXA01000006">
    <property type="protein sequence ID" value="KAF7141006.1"/>
    <property type="molecule type" value="Genomic_DNA"/>
</dbReference>
<comment type="caution">
    <text evidence="1">The sequence shown here is derived from an EMBL/GenBank/DDBJ whole genome shotgun (WGS) entry which is preliminary data.</text>
</comment>
<keyword evidence="2" id="KW-1185">Reference proteome</keyword>
<organism evidence="1 2">
    <name type="scientific">Rhododendron simsii</name>
    <name type="common">Sims's rhododendron</name>
    <dbReference type="NCBI Taxonomy" id="118357"/>
    <lineage>
        <taxon>Eukaryota</taxon>
        <taxon>Viridiplantae</taxon>
        <taxon>Streptophyta</taxon>
        <taxon>Embryophyta</taxon>
        <taxon>Tracheophyta</taxon>
        <taxon>Spermatophyta</taxon>
        <taxon>Magnoliopsida</taxon>
        <taxon>eudicotyledons</taxon>
        <taxon>Gunneridae</taxon>
        <taxon>Pentapetalae</taxon>
        <taxon>asterids</taxon>
        <taxon>Ericales</taxon>
        <taxon>Ericaceae</taxon>
        <taxon>Ericoideae</taxon>
        <taxon>Rhodoreae</taxon>
        <taxon>Rhododendron</taxon>
    </lineage>
</organism>
<dbReference type="OrthoDB" id="10542866at2759"/>
<accession>A0A834GU18</accession>